<dbReference type="Gene3D" id="3.90.1580.10">
    <property type="entry name" value="paralog of FGE (formylglycine-generating enzyme)"/>
    <property type="match status" value="1"/>
</dbReference>
<evidence type="ECO:0000256" key="1">
    <source>
        <dbReference type="SAM" id="SignalP"/>
    </source>
</evidence>
<dbReference type="SUPFAM" id="SSF56436">
    <property type="entry name" value="C-type lectin-like"/>
    <property type="match status" value="1"/>
</dbReference>
<evidence type="ECO:0000313" key="4">
    <source>
        <dbReference type="EMBL" id="HIV09231.1"/>
    </source>
</evidence>
<dbReference type="Pfam" id="PF03781">
    <property type="entry name" value="FGE-sulfatase"/>
    <property type="match status" value="1"/>
</dbReference>
<evidence type="ECO:0000259" key="2">
    <source>
        <dbReference type="Pfam" id="PF03781"/>
    </source>
</evidence>
<dbReference type="InterPro" id="IPR040698">
    <property type="entry name" value="HZS_alpha_mid"/>
</dbReference>
<sequence>MKRSRFWILALTGVLAGAATAADVRYVAVDIPKESATLSLAEVEVVTKDGKNIARQGSATQSSTANNGAAARAIDGRTDANWGSGTITHSEENVPFPVWELDLGKAVPLDQIERITVWNRGEGLGGRLNGFRVTAADADRKIVWEGNKPNAERQNIFVPQANRGPRVGQTLETIPQLAERARLAILAQSININALRDGLKQYAEKYPENYPNAKDIAAGIDALQKRIEGGDKDFDSLYADYRKLQKEILLQHPAVDFDEIIFISRDRGTPQGLFSNYAGNTGWLGNNEGTLRGGGSGYKGKILRGPLDQDKAPNRQPTVLRESSVYMGDLCLDWDGKTLLMSSGEKEKGTPWGLYEMDVDGKNWRSAYKNADNEVDIYDACYLPDGRIVTTASVGFQGVPCVSGGDIVSNLVLINKDRTGMRRLTFDQDCNWNPEVYPNGRLVYLRWEYTDSAHYFSRVMMTMNQDGTDQQEFYGSNSYWPNSIFGQQHIPGSSTKFVGIVSGHHGVFRKGELVMFDVSKGRIETQGAVHKFGFAGKPIENITKDRLVDNIKPYFLHPRPLNDELVLAAKQDEEGKNFKLVLIDIFDNCLTLWEMPDASLYEPIPLKATKRPPVQPDRIVPGAKTCNVYMANVYRGQNTLKDVPHGTVKKLRVFHYEYAPRYAGGHYAIGMEGPWDPRVLHGTVDVEEDGSTMFVFPAQTPLSVQPLDSEGRALQLMRSWLVGQPGETISCIGCHENQNAAAPSGQVTAAARKKPQQIQNWYGPPRGWAFERELQPVLDAKCVGCHNGKSTAKNAIGQPIPNFEYNPKLGWGKFSESYLALHPYVRRNGPEGDYHVLNPLEFHATTSDLYQILKKGHHGVVLTPEEWDRIITWIDLNVPYYGTWTEFGARQRMIDQRRRYERETTNLDFDPERIVNPYKPGAVKFAAPTGKTVAKPAQKPTVAGWPFDGAAKQGQRQTLTLDVGGGKAITLVKIPAGQFVMGSDDETNAEAPAHAAAVDKPFYMGTTEVTMGMMREFDPTFENGVYDMHYKDQVRRGYFVNDPDFPAIRVSYDQAQAFCDWLSKKTGKKVRLPTETEWEYACRAGTDTPMNYGDFNADFGKHANLADVTMKKLAVQGVDPQPIRNPNQWMDFEKKDPRFNDGVLHLAKVGSYQPNAFGLYDMHGNVAEWTTSPFVSYEGGPGFDGANPELKVIRGGSWYQRQIRASSANRWGYPQWQHPYNVGFRVVVEE</sequence>
<comment type="caution">
    <text evidence="4">The sequence shown here is derived from an EMBL/GenBank/DDBJ whole genome shotgun (WGS) entry which is preliminary data.</text>
</comment>
<proteinExistence type="predicted"/>
<organism evidence="4 5">
    <name type="scientific">Candidatus Spyradenecus faecavium</name>
    <dbReference type="NCBI Taxonomy" id="2840947"/>
    <lineage>
        <taxon>Bacteria</taxon>
        <taxon>Pseudomonadati</taxon>
        <taxon>Lentisphaerota</taxon>
        <taxon>Lentisphaeria</taxon>
        <taxon>Lentisphaerales</taxon>
        <taxon>Lentisphaeraceae</taxon>
        <taxon>Lentisphaeraceae incertae sedis</taxon>
        <taxon>Candidatus Spyradenecus</taxon>
    </lineage>
</organism>
<evidence type="ECO:0000313" key="5">
    <source>
        <dbReference type="Proteomes" id="UP000886845"/>
    </source>
</evidence>
<dbReference type="EMBL" id="DVOR01000124">
    <property type="protein sequence ID" value="HIV09231.1"/>
    <property type="molecule type" value="Genomic_DNA"/>
</dbReference>
<feature type="domain" description="Sulfatase-modifying factor enzyme-like" evidence="2">
    <location>
        <begin position="970"/>
        <end position="1227"/>
    </location>
</feature>
<dbReference type="Pfam" id="PF18582">
    <property type="entry name" value="HZS_alpha"/>
    <property type="match status" value="1"/>
</dbReference>
<dbReference type="SUPFAM" id="SSF49785">
    <property type="entry name" value="Galactose-binding domain-like"/>
    <property type="match status" value="1"/>
</dbReference>
<dbReference type="Gene3D" id="2.60.120.260">
    <property type="entry name" value="Galactose-binding domain-like"/>
    <property type="match status" value="1"/>
</dbReference>
<dbReference type="Proteomes" id="UP000886845">
    <property type="component" value="Unassembled WGS sequence"/>
</dbReference>
<dbReference type="InterPro" id="IPR011042">
    <property type="entry name" value="6-blade_b-propeller_TolB-like"/>
</dbReference>
<protein>
    <submittedName>
        <fullName evidence="4">SUMF1/EgtB/PvdO family nonheme iron enzyme</fullName>
    </submittedName>
</protein>
<feature type="domain" description="Hydrazine synthase alpha subunit middle" evidence="3">
    <location>
        <begin position="646"/>
        <end position="736"/>
    </location>
</feature>
<dbReference type="InterPro" id="IPR008979">
    <property type="entry name" value="Galactose-bd-like_sf"/>
</dbReference>
<dbReference type="GO" id="GO:0120147">
    <property type="term" value="F:formylglycine-generating oxidase activity"/>
    <property type="evidence" value="ECO:0007669"/>
    <property type="project" value="TreeGrafter"/>
</dbReference>
<reference evidence="4" key="2">
    <citation type="journal article" date="2021" name="PeerJ">
        <title>Extensive microbial diversity within the chicken gut microbiome revealed by metagenomics and culture.</title>
        <authorList>
            <person name="Gilroy R."/>
            <person name="Ravi A."/>
            <person name="Getino M."/>
            <person name="Pursley I."/>
            <person name="Horton D.L."/>
            <person name="Alikhan N.F."/>
            <person name="Baker D."/>
            <person name="Gharbi K."/>
            <person name="Hall N."/>
            <person name="Watson M."/>
            <person name="Adriaenssens E.M."/>
            <person name="Foster-Nyarko E."/>
            <person name="Jarju S."/>
            <person name="Secka A."/>
            <person name="Antonio M."/>
            <person name="Oren A."/>
            <person name="Chaudhuri R.R."/>
            <person name="La Ragione R."/>
            <person name="Hildebrand F."/>
            <person name="Pallen M.J."/>
        </authorList>
    </citation>
    <scope>NUCLEOTIDE SEQUENCE</scope>
    <source>
        <strain evidence="4">35461</strain>
    </source>
</reference>
<dbReference type="AlphaFoldDB" id="A0A9D1NNA2"/>
<dbReference type="SUPFAM" id="SSF69304">
    <property type="entry name" value="Tricorn protease N-terminal domain"/>
    <property type="match status" value="1"/>
</dbReference>
<dbReference type="InterPro" id="IPR051043">
    <property type="entry name" value="Sulfatase_Mod_Factor_Kinase"/>
</dbReference>
<dbReference type="InterPro" id="IPR005532">
    <property type="entry name" value="SUMF_dom"/>
</dbReference>
<dbReference type="InterPro" id="IPR042095">
    <property type="entry name" value="SUMF_sf"/>
</dbReference>
<gene>
    <name evidence="4" type="ORF">IAC79_03865</name>
</gene>
<feature type="signal peptide" evidence="1">
    <location>
        <begin position="1"/>
        <end position="21"/>
    </location>
</feature>
<dbReference type="SUPFAM" id="SSF48695">
    <property type="entry name" value="Multiheme cytochromes"/>
    <property type="match status" value="1"/>
</dbReference>
<keyword evidence="1" id="KW-0732">Signal</keyword>
<evidence type="ECO:0000259" key="3">
    <source>
        <dbReference type="Pfam" id="PF18582"/>
    </source>
</evidence>
<dbReference type="PANTHER" id="PTHR23150:SF19">
    <property type="entry name" value="FORMYLGLYCINE-GENERATING ENZYME"/>
    <property type="match status" value="1"/>
</dbReference>
<feature type="chain" id="PRO_5038339533" evidence="1">
    <location>
        <begin position="22"/>
        <end position="1230"/>
    </location>
</feature>
<dbReference type="Gene3D" id="2.120.10.30">
    <property type="entry name" value="TolB, C-terminal domain"/>
    <property type="match status" value="1"/>
</dbReference>
<accession>A0A9D1NNA2</accession>
<dbReference type="InterPro" id="IPR036280">
    <property type="entry name" value="Multihaem_cyt_sf"/>
</dbReference>
<dbReference type="PANTHER" id="PTHR23150">
    <property type="entry name" value="SULFATASE MODIFYING FACTOR 1, 2"/>
    <property type="match status" value="1"/>
</dbReference>
<name>A0A9D1NNA2_9BACT</name>
<reference evidence="4" key="1">
    <citation type="submission" date="2020-10" db="EMBL/GenBank/DDBJ databases">
        <authorList>
            <person name="Gilroy R."/>
        </authorList>
    </citation>
    <scope>NUCLEOTIDE SEQUENCE</scope>
    <source>
        <strain evidence="4">35461</strain>
    </source>
</reference>
<dbReference type="InterPro" id="IPR016187">
    <property type="entry name" value="CTDL_fold"/>
</dbReference>